<evidence type="ECO:0000256" key="3">
    <source>
        <dbReference type="ARBA" id="ARBA00023002"/>
    </source>
</evidence>
<reference evidence="5 6" key="1">
    <citation type="submission" date="2015-01" db="EMBL/GenBank/DDBJ databases">
        <title>The Genome Sequence of Fonsecaea pedrosoi CBS 271.37.</title>
        <authorList>
            <consortium name="The Broad Institute Genomics Platform"/>
            <person name="Cuomo C."/>
            <person name="de Hoog S."/>
            <person name="Gorbushina A."/>
            <person name="Stielow B."/>
            <person name="Teixiera M."/>
            <person name="Abouelleil A."/>
            <person name="Chapman S.B."/>
            <person name="Priest M."/>
            <person name="Young S.K."/>
            <person name="Wortman J."/>
            <person name="Nusbaum C."/>
            <person name="Birren B."/>
        </authorList>
    </citation>
    <scope>NUCLEOTIDE SEQUENCE [LARGE SCALE GENOMIC DNA]</scope>
    <source>
        <strain evidence="5 6">CBS 271.37</strain>
    </source>
</reference>
<evidence type="ECO:0000313" key="6">
    <source>
        <dbReference type="Proteomes" id="UP000053029"/>
    </source>
</evidence>
<comment type="similarity">
    <text evidence="1">Belongs to the short-chain dehydrogenases/reductases (SDR) family.</text>
</comment>
<gene>
    <name evidence="5" type="ORF">Z517_09655</name>
</gene>
<evidence type="ECO:0000256" key="2">
    <source>
        <dbReference type="ARBA" id="ARBA00022857"/>
    </source>
</evidence>
<dbReference type="GO" id="GO:0016616">
    <property type="term" value="F:oxidoreductase activity, acting on the CH-OH group of donors, NAD or NADP as acceptor"/>
    <property type="evidence" value="ECO:0007669"/>
    <property type="project" value="UniProtKB-ARBA"/>
</dbReference>
<dbReference type="OrthoDB" id="1669814at2759"/>
<feature type="domain" description="Ketoreductase" evidence="4">
    <location>
        <begin position="32"/>
        <end position="227"/>
    </location>
</feature>
<protein>
    <recommendedName>
        <fullName evidence="4">Ketoreductase domain-containing protein</fullName>
    </recommendedName>
</protein>
<dbReference type="VEuPathDB" id="FungiDB:Z517_09655"/>
<organism evidence="5 6">
    <name type="scientific">Fonsecaea pedrosoi CBS 271.37</name>
    <dbReference type="NCBI Taxonomy" id="1442368"/>
    <lineage>
        <taxon>Eukaryota</taxon>
        <taxon>Fungi</taxon>
        <taxon>Dikarya</taxon>
        <taxon>Ascomycota</taxon>
        <taxon>Pezizomycotina</taxon>
        <taxon>Eurotiomycetes</taxon>
        <taxon>Chaetothyriomycetidae</taxon>
        <taxon>Chaetothyriales</taxon>
        <taxon>Herpotrichiellaceae</taxon>
        <taxon>Fonsecaea</taxon>
    </lineage>
</organism>
<dbReference type="EMBL" id="KN846974">
    <property type="protein sequence ID" value="KIW77209.1"/>
    <property type="molecule type" value="Genomic_DNA"/>
</dbReference>
<dbReference type="RefSeq" id="XP_013281017.1">
    <property type="nucleotide sequence ID" value="XM_013425563.1"/>
</dbReference>
<dbReference type="PANTHER" id="PTHR43008">
    <property type="entry name" value="BENZIL REDUCTASE"/>
    <property type="match status" value="1"/>
</dbReference>
<keyword evidence="2" id="KW-0521">NADP</keyword>
<dbReference type="SUPFAM" id="SSF51735">
    <property type="entry name" value="NAD(P)-binding Rossmann-fold domains"/>
    <property type="match status" value="1"/>
</dbReference>
<evidence type="ECO:0000259" key="4">
    <source>
        <dbReference type="SMART" id="SM00822"/>
    </source>
</evidence>
<dbReference type="SMART" id="SM00822">
    <property type="entry name" value="PKS_KR"/>
    <property type="match status" value="1"/>
</dbReference>
<dbReference type="STRING" id="1442368.A0A0D2GXU3"/>
<keyword evidence="3" id="KW-0560">Oxidoreductase</keyword>
<dbReference type="GO" id="GO:0050664">
    <property type="term" value="F:oxidoreductase activity, acting on NAD(P)H, oxygen as acceptor"/>
    <property type="evidence" value="ECO:0007669"/>
    <property type="project" value="TreeGrafter"/>
</dbReference>
<dbReference type="Gene3D" id="3.40.50.720">
    <property type="entry name" value="NAD(P)-binding Rossmann-like Domain"/>
    <property type="match status" value="1"/>
</dbReference>
<dbReference type="HOGENOM" id="CLU_010194_1_1_1"/>
<dbReference type="PANTHER" id="PTHR43008:SF4">
    <property type="entry name" value="CHAIN DEHYDROGENASE, PUTATIVE (AFU_ORTHOLOGUE AFUA_4G08710)-RELATED"/>
    <property type="match status" value="1"/>
</dbReference>
<dbReference type="AlphaFoldDB" id="A0A0D2GXU3"/>
<dbReference type="PROSITE" id="PS00061">
    <property type="entry name" value="ADH_SHORT"/>
    <property type="match status" value="1"/>
</dbReference>
<keyword evidence="6" id="KW-1185">Reference proteome</keyword>
<dbReference type="InterPro" id="IPR002347">
    <property type="entry name" value="SDR_fam"/>
</dbReference>
<proteinExistence type="inferred from homology"/>
<dbReference type="InterPro" id="IPR020904">
    <property type="entry name" value="Sc_DH/Rdtase_CS"/>
</dbReference>
<dbReference type="Proteomes" id="UP000053029">
    <property type="component" value="Unassembled WGS sequence"/>
</dbReference>
<accession>A0A0D2GXU3</accession>
<sequence length="293" mass="31050">MISSEPIVEPVTNGHSSQKAGSARDLFSLDRRTIIVTGATGGMGIVVVKAILQSGADVIAIDREAEPKSFSGEDLQSTAEKSGTIASYYQCDISDLESTYAVFEHAVSSARYPLRGLVNCAAIGWVGPSISFPVDDAKRIIEVNLVGTLICAQAAARLVKKHGFAASFVFIASMSGYVVNKGTPNAAYAASKAGVHQLTRNLASEWGSPNDTDGASPSPSIRVNSVSPGVIRTPMTAGVLSNSHFEHMWTEETMLKRLSVPDDYIGPIIFLLSDASSYVTGSDLLVDGGYTRW</sequence>
<dbReference type="PRINTS" id="PR00081">
    <property type="entry name" value="GDHRDH"/>
</dbReference>
<dbReference type="Pfam" id="PF13561">
    <property type="entry name" value="adh_short_C2"/>
    <property type="match status" value="1"/>
</dbReference>
<dbReference type="InterPro" id="IPR036291">
    <property type="entry name" value="NAD(P)-bd_dom_sf"/>
</dbReference>
<evidence type="ECO:0000313" key="5">
    <source>
        <dbReference type="EMBL" id="KIW77209.1"/>
    </source>
</evidence>
<evidence type="ECO:0000256" key="1">
    <source>
        <dbReference type="ARBA" id="ARBA00006484"/>
    </source>
</evidence>
<dbReference type="InterPro" id="IPR057326">
    <property type="entry name" value="KR_dom"/>
</dbReference>
<name>A0A0D2GXU3_9EURO</name>
<dbReference type="GeneID" id="25309145"/>